<feature type="signal peptide" evidence="1">
    <location>
        <begin position="1"/>
        <end position="19"/>
    </location>
</feature>
<keyword evidence="1" id="KW-0732">Signal</keyword>
<dbReference type="EMBL" id="HBFR01042665">
    <property type="protein sequence ID" value="CAD8903977.1"/>
    <property type="molecule type" value="Transcribed_RNA"/>
</dbReference>
<organism evidence="2">
    <name type="scientific">Corethron hystrix</name>
    <dbReference type="NCBI Taxonomy" id="216773"/>
    <lineage>
        <taxon>Eukaryota</taxon>
        <taxon>Sar</taxon>
        <taxon>Stramenopiles</taxon>
        <taxon>Ochrophyta</taxon>
        <taxon>Bacillariophyta</taxon>
        <taxon>Coscinodiscophyceae</taxon>
        <taxon>Corethrophycidae</taxon>
        <taxon>Corethrales</taxon>
        <taxon>Corethraceae</taxon>
        <taxon>Corethron</taxon>
    </lineage>
</organism>
<reference evidence="2" key="1">
    <citation type="submission" date="2021-01" db="EMBL/GenBank/DDBJ databases">
        <authorList>
            <person name="Corre E."/>
            <person name="Pelletier E."/>
            <person name="Niang G."/>
            <person name="Scheremetjew M."/>
            <person name="Finn R."/>
            <person name="Kale V."/>
            <person name="Holt S."/>
            <person name="Cochrane G."/>
            <person name="Meng A."/>
            <person name="Brown T."/>
            <person name="Cohen L."/>
        </authorList>
    </citation>
    <scope>NUCLEOTIDE SEQUENCE</scope>
    <source>
        <strain evidence="2">308</strain>
    </source>
</reference>
<protein>
    <submittedName>
        <fullName evidence="2">Uncharacterized protein</fullName>
    </submittedName>
</protein>
<feature type="chain" id="PRO_5031504736" evidence="1">
    <location>
        <begin position="20"/>
        <end position="229"/>
    </location>
</feature>
<evidence type="ECO:0000256" key="1">
    <source>
        <dbReference type="SAM" id="SignalP"/>
    </source>
</evidence>
<dbReference type="AlphaFoldDB" id="A0A7S1C2P4"/>
<sequence>MFLKRTLLPLALAAFPASAFFSPPSPPSFLHSSLSALLIRPGGDHGDMTYVPENVMRQSSHYSAIRAVGGPSSANDVYVRAPGGPADRLWFYIGKTARCTGTVSDMECVARQRPLIIEHAARLRPRDVGKNFGGGGMLEVWIAPGDSELDVAYNRPELVMKMVHPELEAEHVEALEVGFVGEIYEGGEEGFRTERTLDGRAARPEVNAGMDRTVSADEMERMIREKEKK</sequence>
<evidence type="ECO:0000313" key="2">
    <source>
        <dbReference type="EMBL" id="CAD8903977.1"/>
    </source>
</evidence>
<proteinExistence type="predicted"/>
<gene>
    <name evidence="2" type="ORF">CHYS00102_LOCUS31197</name>
</gene>
<accession>A0A7S1C2P4</accession>
<name>A0A7S1C2P4_9STRA</name>